<protein>
    <submittedName>
        <fullName evidence="1">Uncharacterized protein</fullName>
    </submittedName>
</protein>
<dbReference type="Proteomes" id="UP000184315">
    <property type="component" value="Unassembled WGS sequence"/>
</dbReference>
<proteinExistence type="predicted"/>
<dbReference type="OrthoDB" id="458437at2"/>
<organism evidence="1 2">
    <name type="scientific">Planktothrix tepida PCC 9214</name>
    <dbReference type="NCBI Taxonomy" id="671072"/>
    <lineage>
        <taxon>Bacteria</taxon>
        <taxon>Bacillati</taxon>
        <taxon>Cyanobacteriota</taxon>
        <taxon>Cyanophyceae</taxon>
        <taxon>Oscillatoriophycideae</taxon>
        <taxon>Oscillatoriales</taxon>
        <taxon>Microcoleaceae</taxon>
        <taxon>Planktothrix</taxon>
    </lineage>
</organism>
<keyword evidence="2" id="KW-1185">Reference proteome</keyword>
<accession>A0A1J1LHQ2</accession>
<dbReference type="AlphaFoldDB" id="A0A1J1LHQ2"/>
<dbReference type="STRING" id="671072.PL9214291145"/>
<reference evidence="2" key="1">
    <citation type="submission" date="2015-10" db="EMBL/GenBank/DDBJ databases">
        <authorList>
            <person name="Regsiter A."/>
            <person name="william w."/>
        </authorList>
    </citation>
    <scope>NUCLEOTIDE SEQUENCE [LARGE SCALE GENOMIC DNA]</scope>
</reference>
<dbReference type="EMBL" id="CZDF01000132">
    <property type="protein sequence ID" value="CUR31554.1"/>
    <property type="molecule type" value="Genomic_DNA"/>
</dbReference>
<evidence type="ECO:0000313" key="1">
    <source>
        <dbReference type="EMBL" id="CUR31554.1"/>
    </source>
</evidence>
<name>A0A1J1LHQ2_9CYAN</name>
<gene>
    <name evidence="1" type="ORF">PL9214291145</name>
</gene>
<dbReference type="RefSeq" id="WP_072718381.1">
    <property type="nucleotide sequence ID" value="NZ_LN889782.1"/>
</dbReference>
<sequence>MFDLNKIFGAADLVSDLVGAKERQVRKIKFFRYKESNLGIAFFDSQTIHGEYWIENIPVPAEYEPIFEASGLEIGTKYDVVLLGLQPFSADKKVLRTPAIQKRLLSVIFEALKPHQPLQ</sequence>
<evidence type="ECO:0000313" key="2">
    <source>
        <dbReference type="Proteomes" id="UP000184315"/>
    </source>
</evidence>